<evidence type="ECO:0000259" key="6">
    <source>
        <dbReference type="Pfam" id="PF04116"/>
    </source>
</evidence>
<keyword evidence="2 5" id="KW-0812">Transmembrane</keyword>
<feature type="transmembrane region" description="Helical" evidence="5">
    <location>
        <begin position="132"/>
        <end position="156"/>
    </location>
</feature>
<dbReference type="InParanoid" id="A0A5Q0BSF0"/>
<protein>
    <submittedName>
        <fullName evidence="7">Sterol desaturase family protein</fullName>
    </submittedName>
</protein>
<evidence type="ECO:0000256" key="5">
    <source>
        <dbReference type="SAM" id="Phobius"/>
    </source>
</evidence>
<dbReference type="GO" id="GO:0016020">
    <property type="term" value="C:membrane"/>
    <property type="evidence" value="ECO:0007669"/>
    <property type="project" value="UniProtKB-SubCell"/>
</dbReference>
<dbReference type="GO" id="GO:0008610">
    <property type="term" value="P:lipid biosynthetic process"/>
    <property type="evidence" value="ECO:0007669"/>
    <property type="project" value="InterPro"/>
</dbReference>
<dbReference type="KEGG" id="mmob:F6R98_20285"/>
<name>A0A5Q0BSF0_9GAMM</name>
<evidence type="ECO:0000256" key="3">
    <source>
        <dbReference type="ARBA" id="ARBA00022989"/>
    </source>
</evidence>
<organism evidence="7 8">
    <name type="scientific">Candidatus Methylospira mobilis</name>
    <dbReference type="NCBI Taxonomy" id="1808979"/>
    <lineage>
        <taxon>Bacteria</taxon>
        <taxon>Pseudomonadati</taxon>
        <taxon>Pseudomonadota</taxon>
        <taxon>Gammaproteobacteria</taxon>
        <taxon>Methylococcales</taxon>
        <taxon>Methylococcaceae</taxon>
        <taxon>Candidatus Methylospira</taxon>
    </lineage>
</organism>
<dbReference type="InterPro" id="IPR050307">
    <property type="entry name" value="Sterol_Desaturase_Related"/>
</dbReference>
<dbReference type="EMBL" id="CP044205">
    <property type="protein sequence ID" value="QFY45221.1"/>
    <property type="molecule type" value="Genomic_DNA"/>
</dbReference>
<dbReference type="InterPro" id="IPR006694">
    <property type="entry name" value="Fatty_acid_hydroxylase"/>
</dbReference>
<dbReference type="OrthoDB" id="9770329at2"/>
<evidence type="ECO:0000256" key="1">
    <source>
        <dbReference type="ARBA" id="ARBA00004370"/>
    </source>
</evidence>
<feature type="transmembrane region" description="Helical" evidence="5">
    <location>
        <begin position="32"/>
        <end position="58"/>
    </location>
</feature>
<keyword evidence="4 5" id="KW-0472">Membrane</keyword>
<feature type="domain" description="Fatty acid hydroxylase" evidence="6">
    <location>
        <begin position="78"/>
        <end position="208"/>
    </location>
</feature>
<keyword evidence="3 5" id="KW-1133">Transmembrane helix</keyword>
<evidence type="ECO:0000256" key="4">
    <source>
        <dbReference type="ARBA" id="ARBA00023136"/>
    </source>
</evidence>
<dbReference type="AlphaFoldDB" id="A0A5Q0BSF0"/>
<evidence type="ECO:0000256" key="2">
    <source>
        <dbReference type="ARBA" id="ARBA00022692"/>
    </source>
</evidence>
<reference evidence="7 8" key="1">
    <citation type="submission" date="2019-09" db="EMBL/GenBank/DDBJ databases">
        <title>Ecophysiology of the spiral-shaped methanotroph Methylospira mobilis as revealed by the complete genome sequence.</title>
        <authorList>
            <person name="Oshkin I.Y."/>
            <person name="Dedysh S.N."/>
            <person name="Miroshnikov K."/>
            <person name="Danilova O.V."/>
            <person name="Hakobyan A."/>
            <person name="Liesack W."/>
        </authorList>
    </citation>
    <scope>NUCLEOTIDE SEQUENCE [LARGE SCALE GENOMIC DNA]</scope>
    <source>
        <strain evidence="7 8">Shm1</strain>
    </source>
</reference>
<dbReference type="GO" id="GO:0016491">
    <property type="term" value="F:oxidoreductase activity"/>
    <property type="evidence" value="ECO:0007669"/>
    <property type="project" value="InterPro"/>
</dbReference>
<dbReference type="PANTHER" id="PTHR11863">
    <property type="entry name" value="STEROL DESATURASE"/>
    <property type="match status" value="1"/>
</dbReference>
<gene>
    <name evidence="7" type="ORF">F6R98_20285</name>
</gene>
<evidence type="ECO:0000313" key="8">
    <source>
        <dbReference type="Proteomes" id="UP000325755"/>
    </source>
</evidence>
<proteinExistence type="predicted"/>
<comment type="subcellular location">
    <subcellularLocation>
        <location evidence="1">Membrane</location>
    </subcellularLocation>
</comment>
<dbReference type="GO" id="GO:0005506">
    <property type="term" value="F:iron ion binding"/>
    <property type="evidence" value="ECO:0007669"/>
    <property type="project" value="InterPro"/>
</dbReference>
<dbReference type="Proteomes" id="UP000325755">
    <property type="component" value="Chromosome"/>
</dbReference>
<sequence length="239" mass="27558">MSVALLIIGIAIICFAAERALPGRALPISQGWYFRASILNLCQSGVVMLAGVSWNIWLRELSILDISQRLSAPAQGFLAWFIGTFVFYWWHRARHDSKFLWRSLHQIHHSASRIEMLTAFYKHPIEMASNSIIISFMLFTVLGASLEAAAWFNLFAASGELFYHSNLKTPHWVGYVMQRPEHHSIHHQFNVHKFNFGDITWWDRLFGTFQDTDKFAPRCGFKEGSEQSVGKMLLFKDVY</sequence>
<keyword evidence="8" id="KW-1185">Reference proteome</keyword>
<evidence type="ECO:0000313" key="7">
    <source>
        <dbReference type="EMBL" id="QFY45221.1"/>
    </source>
</evidence>
<accession>A0A5Q0BSF0</accession>
<feature type="transmembrane region" description="Helical" evidence="5">
    <location>
        <begin position="70"/>
        <end position="90"/>
    </location>
</feature>
<dbReference type="Pfam" id="PF04116">
    <property type="entry name" value="FA_hydroxylase"/>
    <property type="match status" value="1"/>
</dbReference>